<dbReference type="Pfam" id="PF01753">
    <property type="entry name" value="zf-MYND"/>
    <property type="match status" value="1"/>
</dbReference>
<name>A0A1Z5K5G4_FISSO</name>
<gene>
    <name evidence="6" type="ORF">FisN_10Hu056</name>
</gene>
<dbReference type="InterPro" id="IPR002893">
    <property type="entry name" value="Znf_MYND"/>
</dbReference>
<dbReference type="PROSITE" id="PS01360">
    <property type="entry name" value="ZF_MYND_1"/>
    <property type="match status" value="1"/>
</dbReference>
<dbReference type="OrthoDB" id="432970at2759"/>
<dbReference type="PROSITE" id="PS50865">
    <property type="entry name" value="ZF_MYND_2"/>
    <property type="match status" value="1"/>
</dbReference>
<organism evidence="6 7">
    <name type="scientific">Fistulifera solaris</name>
    <name type="common">Oleaginous diatom</name>
    <dbReference type="NCBI Taxonomy" id="1519565"/>
    <lineage>
        <taxon>Eukaryota</taxon>
        <taxon>Sar</taxon>
        <taxon>Stramenopiles</taxon>
        <taxon>Ochrophyta</taxon>
        <taxon>Bacillariophyta</taxon>
        <taxon>Bacillariophyceae</taxon>
        <taxon>Bacillariophycidae</taxon>
        <taxon>Naviculales</taxon>
        <taxon>Naviculaceae</taxon>
        <taxon>Fistulifera</taxon>
    </lineage>
</organism>
<dbReference type="SUPFAM" id="SSF144232">
    <property type="entry name" value="HIT/MYND zinc finger-like"/>
    <property type="match status" value="1"/>
</dbReference>
<dbReference type="Proteomes" id="UP000198406">
    <property type="component" value="Unassembled WGS sequence"/>
</dbReference>
<keyword evidence="7" id="KW-1185">Reference proteome</keyword>
<proteinExistence type="predicted"/>
<sequence length="467" mass="54464">MRLQIIVFCILSETVRPQTLSRRNATKTRFLSRIHRERGYRRYLNFSFEATMRIDPLMLSTAAVFTNTPYSVQFFDILLISLVAFVAIMDISDGDGDQIPFCYDGKDTNLREDPYCFACKHFHGHTVLSELKRCSRCMVAWYCSADCQKKHFKLHRVVCKDIAHGIEAVEQEAISLRAYIDPLEGDTVPQNLFETRIGDFHDIDDADYYVMTRTQLARSYWEAAYDCEIKEVWEKSLFHCLEVLRLDYKISFEARFRLPFILLYLNRDDDAYSYARYRLSEHDVFELFERHQHSREGDWIYPIENDCRYRDIFEDCPDMDYAHNPEPFLLALAIIKMRIIAAHDAVSRAVDFVFERTTARRIVEVRSLVKDMLTRSDLDIDDQRDILVALLERIPPFVLTALRSLKDVCEVKQSLEMDDLTHCFASMSQSFPAGETLWSSARAFCRVPGAAGILKTWGDLDSHAHFS</sequence>
<evidence type="ECO:0000313" key="6">
    <source>
        <dbReference type="EMBL" id="GAX21477.1"/>
    </source>
</evidence>
<dbReference type="GO" id="GO:0008270">
    <property type="term" value="F:zinc ion binding"/>
    <property type="evidence" value="ECO:0007669"/>
    <property type="project" value="UniProtKB-KW"/>
</dbReference>
<keyword evidence="3" id="KW-0862">Zinc</keyword>
<dbReference type="InParanoid" id="A0A1Z5K5G4"/>
<evidence type="ECO:0000259" key="5">
    <source>
        <dbReference type="PROSITE" id="PS50865"/>
    </source>
</evidence>
<reference evidence="6 7" key="1">
    <citation type="journal article" date="2015" name="Plant Cell">
        <title>Oil accumulation by the oleaginous diatom Fistulifera solaris as revealed by the genome and transcriptome.</title>
        <authorList>
            <person name="Tanaka T."/>
            <person name="Maeda Y."/>
            <person name="Veluchamy A."/>
            <person name="Tanaka M."/>
            <person name="Abida H."/>
            <person name="Marechal E."/>
            <person name="Bowler C."/>
            <person name="Muto M."/>
            <person name="Sunaga Y."/>
            <person name="Tanaka M."/>
            <person name="Yoshino T."/>
            <person name="Taniguchi T."/>
            <person name="Fukuda Y."/>
            <person name="Nemoto M."/>
            <person name="Matsumoto M."/>
            <person name="Wong P.S."/>
            <person name="Aburatani S."/>
            <person name="Fujibuchi W."/>
        </authorList>
    </citation>
    <scope>NUCLEOTIDE SEQUENCE [LARGE SCALE GENOMIC DNA]</scope>
    <source>
        <strain evidence="6 7">JPCC DA0580</strain>
    </source>
</reference>
<dbReference type="EMBL" id="BDSP01000167">
    <property type="protein sequence ID" value="GAX21477.1"/>
    <property type="molecule type" value="Genomic_DNA"/>
</dbReference>
<accession>A0A1Z5K5G4</accession>
<evidence type="ECO:0000256" key="1">
    <source>
        <dbReference type="ARBA" id="ARBA00022723"/>
    </source>
</evidence>
<comment type="caution">
    <text evidence="6">The sequence shown here is derived from an EMBL/GenBank/DDBJ whole genome shotgun (WGS) entry which is preliminary data.</text>
</comment>
<evidence type="ECO:0000256" key="4">
    <source>
        <dbReference type="PROSITE-ProRule" id="PRU00134"/>
    </source>
</evidence>
<protein>
    <recommendedName>
        <fullName evidence="5">MYND-type domain-containing protein</fullName>
    </recommendedName>
</protein>
<dbReference type="AlphaFoldDB" id="A0A1Z5K5G4"/>
<feature type="domain" description="MYND-type" evidence="5">
    <location>
        <begin position="116"/>
        <end position="159"/>
    </location>
</feature>
<evidence type="ECO:0000313" key="7">
    <source>
        <dbReference type="Proteomes" id="UP000198406"/>
    </source>
</evidence>
<evidence type="ECO:0000256" key="3">
    <source>
        <dbReference type="ARBA" id="ARBA00022833"/>
    </source>
</evidence>
<dbReference type="Gene3D" id="6.10.140.2220">
    <property type="match status" value="1"/>
</dbReference>
<evidence type="ECO:0000256" key="2">
    <source>
        <dbReference type="ARBA" id="ARBA00022771"/>
    </source>
</evidence>
<keyword evidence="2 4" id="KW-0863">Zinc-finger</keyword>
<keyword evidence="1" id="KW-0479">Metal-binding</keyword>